<evidence type="ECO:0000313" key="3">
    <source>
        <dbReference type="EMBL" id="CAH0104722.1"/>
    </source>
</evidence>
<dbReference type="OrthoDB" id="5046242at2759"/>
<dbReference type="PROSITE" id="PS51501">
    <property type="entry name" value="ZF_DNL"/>
    <property type="match status" value="1"/>
</dbReference>
<protein>
    <recommendedName>
        <fullName evidence="2">DNL-type domain-containing protein</fullName>
    </recommendedName>
</protein>
<sequence>MNVPKYCVNSESKAHQTETTSDQTKQELTKISAMKMLLAYTCEVCSTRNQKTISKQAYQVGVVIVKCDGCANNHLIADNLEYSLKMEKTSYDTVIIGAGLAGISAARTLIQNGVKDVLILEAQEQAGGRVRTEFIQNFPFDYGAQFIHGEVGNPLYDYAARNGLLLNIPSFEGEGNFYTQCGIRVDPEAVEEVEKLVETSLHNPDAIAKENIQEIFDAVKKEVHHDIKLEGLLEWHKNYQLIDNACHRLDELSVEAWNQYQECPGNYCQLVKGGFIAIVNHLLQGIPESTVKYSHPVEKIIWEGNNADGTGVIVKTVHGEEYKCNHVIVTCSMGFLREHWTDFFQPQLPPEWISRFNCIGFGSITKIAMMFDEPFWEGHCKGFQFAWTDTHLGHSLAYKEPWYHYLTGFDVVQASNPAVLLGWVGSRGALYLAEQDIGDEELGEECVKVLEEFTGHPSIPRPFKTIRTRWHKNPYVRGAFSYRTGVFDPAILDPLGPVVDGKTVPSLIFAGEALDLSHHSTAHGAFSSGRDQAMKIVNLKRNVSNNETAVAGTN</sequence>
<dbReference type="InterPro" id="IPR036188">
    <property type="entry name" value="FAD/NAD-bd_sf"/>
</dbReference>
<dbReference type="InterPro" id="IPR007853">
    <property type="entry name" value="Znf_DNL-typ"/>
</dbReference>
<evidence type="ECO:0000313" key="4">
    <source>
        <dbReference type="Proteomes" id="UP000789390"/>
    </source>
</evidence>
<keyword evidence="1" id="KW-0862">Zinc</keyword>
<proteinExistence type="predicted"/>
<dbReference type="GO" id="GO:0046592">
    <property type="term" value="F:polyamine oxidase activity"/>
    <property type="evidence" value="ECO:0007669"/>
    <property type="project" value="TreeGrafter"/>
</dbReference>
<dbReference type="Pfam" id="PF05180">
    <property type="entry name" value="zf-DNL"/>
    <property type="match status" value="1"/>
</dbReference>
<dbReference type="Pfam" id="PF01593">
    <property type="entry name" value="Amino_oxidase"/>
    <property type="match status" value="1"/>
</dbReference>
<reference evidence="3" key="1">
    <citation type="submission" date="2021-11" db="EMBL/GenBank/DDBJ databases">
        <authorList>
            <person name="Schell T."/>
        </authorList>
    </citation>
    <scope>NUCLEOTIDE SEQUENCE</scope>
    <source>
        <strain evidence="3">M5</strain>
    </source>
</reference>
<evidence type="ECO:0000256" key="1">
    <source>
        <dbReference type="PROSITE-ProRule" id="PRU00834"/>
    </source>
</evidence>
<name>A0A8J2WJK9_9CRUS</name>
<dbReference type="GO" id="GO:0008270">
    <property type="term" value="F:zinc ion binding"/>
    <property type="evidence" value="ECO:0007669"/>
    <property type="project" value="UniProtKB-KW"/>
</dbReference>
<feature type="domain" description="DNL-type" evidence="2">
    <location>
        <begin position="31"/>
        <end position="130"/>
    </location>
</feature>
<dbReference type="PANTHER" id="PTHR10742:SF398">
    <property type="entry name" value="AMINE OXIDASE DOMAIN-CONTAINING PROTEIN-RELATED"/>
    <property type="match status" value="1"/>
</dbReference>
<organism evidence="3 4">
    <name type="scientific">Daphnia galeata</name>
    <dbReference type="NCBI Taxonomy" id="27404"/>
    <lineage>
        <taxon>Eukaryota</taxon>
        <taxon>Metazoa</taxon>
        <taxon>Ecdysozoa</taxon>
        <taxon>Arthropoda</taxon>
        <taxon>Crustacea</taxon>
        <taxon>Branchiopoda</taxon>
        <taxon>Diplostraca</taxon>
        <taxon>Cladocera</taxon>
        <taxon>Anomopoda</taxon>
        <taxon>Daphniidae</taxon>
        <taxon>Daphnia</taxon>
    </lineage>
</organism>
<dbReference type="Proteomes" id="UP000789390">
    <property type="component" value="Unassembled WGS sequence"/>
</dbReference>
<dbReference type="SUPFAM" id="SSF54373">
    <property type="entry name" value="FAD-linked reductases, C-terminal domain"/>
    <property type="match status" value="1"/>
</dbReference>
<gene>
    <name evidence="3" type="ORF">DGAL_LOCUS7636</name>
</gene>
<dbReference type="AlphaFoldDB" id="A0A8J2WJK9"/>
<keyword evidence="1" id="KW-0479">Metal-binding</keyword>
<keyword evidence="4" id="KW-1185">Reference proteome</keyword>
<keyword evidence="1" id="KW-0863">Zinc-finger</keyword>
<dbReference type="Gene3D" id="3.50.50.60">
    <property type="entry name" value="FAD/NAD(P)-binding domain"/>
    <property type="match status" value="1"/>
</dbReference>
<dbReference type="InterPro" id="IPR002937">
    <property type="entry name" value="Amino_oxidase"/>
</dbReference>
<dbReference type="PANTHER" id="PTHR10742">
    <property type="entry name" value="FLAVIN MONOAMINE OXIDASE"/>
    <property type="match status" value="1"/>
</dbReference>
<dbReference type="EMBL" id="CAKKLH010000151">
    <property type="protein sequence ID" value="CAH0104722.1"/>
    <property type="molecule type" value="Genomic_DNA"/>
</dbReference>
<dbReference type="SUPFAM" id="SSF51905">
    <property type="entry name" value="FAD/NAD(P)-binding domain"/>
    <property type="match status" value="1"/>
</dbReference>
<comment type="caution">
    <text evidence="3">The sequence shown here is derived from an EMBL/GenBank/DDBJ whole genome shotgun (WGS) entry which is preliminary data.</text>
</comment>
<dbReference type="Gene3D" id="3.90.660.10">
    <property type="match status" value="1"/>
</dbReference>
<dbReference type="InterPro" id="IPR050281">
    <property type="entry name" value="Flavin_monoamine_oxidase"/>
</dbReference>
<accession>A0A8J2WJK9</accession>
<evidence type="ECO:0000259" key="2">
    <source>
        <dbReference type="PROSITE" id="PS51501"/>
    </source>
</evidence>